<feature type="transmembrane region" description="Helical" evidence="6">
    <location>
        <begin position="104"/>
        <end position="123"/>
    </location>
</feature>
<gene>
    <name evidence="7" type="ORF">M430DRAFT_239013</name>
</gene>
<dbReference type="InterPro" id="IPR037185">
    <property type="entry name" value="EmrE-like"/>
</dbReference>
<dbReference type="GO" id="GO:0016020">
    <property type="term" value="C:membrane"/>
    <property type="evidence" value="ECO:0007669"/>
    <property type="project" value="UniProtKB-SubCell"/>
</dbReference>
<keyword evidence="2 6" id="KW-0812">Transmembrane</keyword>
<feature type="transmembrane region" description="Helical" evidence="6">
    <location>
        <begin position="135"/>
        <end position="160"/>
    </location>
</feature>
<organism evidence="7 8">
    <name type="scientific">Amorphotheca resinae ATCC 22711</name>
    <dbReference type="NCBI Taxonomy" id="857342"/>
    <lineage>
        <taxon>Eukaryota</taxon>
        <taxon>Fungi</taxon>
        <taxon>Dikarya</taxon>
        <taxon>Ascomycota</taxon>
        <taxon>Pezizomycotina</taxon>
        <taxon>Leotiomycetes</taxon>
        <taxon>Helotiales</taxon>
        <taxon>Amorphothecaceae</taxon>
        <taxon>Amorphotheca</taxon>
    </lineage>
</organism>
<dbReference type="Pfam" id="PF05653">
    <property type="entry name" value="Mg_trans_NIPA"/>
    <property type="match status" value="1"/>
</dbReference>
<feature type="region of interest" description="Disordered" evidence="5">
    <location>
        <begin position="366"/>
        <end position="415"/>
    </location>
</feature>
<dbReference type="InterPro" id="IPR008521">
    <property type="entry name" value="Mg_trans_NIPA"/>
</dbReference>
<evidence type="ECO:0000313" key="8">
    <source>
        <dbReference type="Proteomes" id="UP000241818"/>
    </source>
</evidence>
<feature type="transmembrane region" description="Helical" evidence="6">
    <location>
        <begin position="206"/>
        <end position="223"/>
    </location>
</feature>
<protein>
    <recommendedName>
        <fullName evidence="9">DUF803-domain-containing protein</fullName>
    </recommendedName>
</protein>
<evidence type="ECO:0000256" key="6">
    <source>
        <dbReference type="SAM" id="Phobius"/>
    </source>
</evidence>
<dbReference type="GeneID" id="36573062"/>
<evidence type="ECO:0000256" key="3">
    <source>
        <dbReference type="ARBA" id="ARBA00022989"/>
    </source>
</evidence>
<dbReference type="EMBL" id="KZ679011">
    <property type="protein sequence ID" value="PSS18408.1"/>
    <property type="molecule type" value="Genomic_DNA"/>
</dbReference>
<feature type="compositionally biased region" description="Polar residues" evidence="5">
    <location>
        <begin position="387"/>
        <end position="399"/>
    </location>
</feature>
<feature type="transmembrane region" description="Helical" evidence="6">
    <location>
        <begin position="172"/>
        <end position="194"/>
    </location>
</feature>
<evidence type="ECO:0000256" key="5">
    <source>
        <dbReference type="SAM" id="MobiDB-lite"/>
    </source>
</evidence>
<dbReference type="GO" id="GO:0015095">
    <property type="term" value="F:magnesium ion transmembrane transporter activity"/>
    <property type="evidence" value="ECO:0007669"/>
    <property type="project" value="InterPro"/>
</dbReference>
<feature type="transmembrane region" description="Helical" evidence="6">
    <location>
        <begin position="78"/>
        <end position="97"/>
    </location>
</feature>
<feature type="transmembrane region" description="Helical" evidence="6">
    <location>
        <begin position="270"/>
        <end position="291"/>
    </location>
</feature>
<evidence type="ECO:0000256" key="1">
    <source>
        <dbReference type="ARBA" id="ARBA00004141"/>
    </source>
</evidence>
<dbReference type="PANTHER" id="PTHR12570:SF85">
    <property type="entry name" value="DUF803 DOMAIN MEMBRANE PROTEIN (AFU_ORTHOLOGUE AFUA_1G15880)"/>
    <property type="match status" value="1"/>
</dbReference>
<dbReference type="RefSeq" id="XP_024720760.1">
    <property type="nucleotide sequence ID" value="XM_024864981.1"/>
</dbReference>
<keyword evidence="4 6" id="KW-0472">Membrane</keyword>
<feature type="transmembrane region" description="Helical" evidence="6">
    <location>
        <begin position="244"/>
        <end position="264"/>
    </location>
</feature>
<evidence type="ECO:0000313" key="7">
    <source>
        <dbReference type="EMBL" id="PSS18408.1"/>
    </source>
</evidence>
<dbReference type="AlphaFoldDB" id="A0A2T3B1I5"/>
<keyword evidence="8" id="KW-1185">Reference proteome</keyword>
<dbReference type="SUPFAM" id="SSF103481">
    <property type="entry name" value="Multidrug resistance efflux transporter EmrE"/>
    <property type="match status" value="1"/>
</dbReference>
<comment type="subcellular location">
    <subcellularLocation>
        <location evidence="1">Membrane</location>
        <topology evidence="1">Multi-pass membrane protein</topology>
    </subcellularLocation>
</comment>
<feature type="compositionally biased region" description="Basic and acidic residues" evidence="5">
    <location>
        <begin position="400"/>
        <end position="415"/>
    </location>
</feature>
<proteinExistence type="predicted"/>
<keyword evidence="3 6" id="KW-1133">Transmembrane helix</keyword>
<dbReference type="Proteomes" id="UP000241818">
    <property type="component" value="Unassembled WGS sequence"/>
</dbReference>
<evidence type="ECO:0008006" key="9">
    <source>
        <dbReference type="Google" id="ProtNLM"/>
    </source>
</evidence>
<evidence type="ECO:0000256" key="2">
    <source>
        <dbReference type="ARBA" id="ARBA00022692"/>
    </source>
</evidence>
<evidence type="ECO:0000256" key="4">
    <source>
        <dbReference type="ARBA" id="ARBA00023136"/>
    </source>
</evidence>
<dbReference type="PANTHER" id="PTHR12570">
    <property type="match status" value="1"/>
</dbReference>
<feature type="transmembrane region" description="Helical" evidence="6">
    <location>
        <begin position="6"/>
        <end position="26"/>
    </location>
</feature>
<reference evidence="7 8" key="1">
    <citation type="journal article" date="2018" name="New Phytol.">
        <title>Comparative genomics and transcriptomics depict ericoid mycorrhizal fungi as versatile saprotrophs and plant mutualists.</title>
        <authorList>
            <person name="Martino E."/>
            <person name="Morin E."/>
            <person name="Grelet G.A."/>
            <person name="Kuo A."/>
            <person name="Kohler A."/>
            <person name="Daghino S."/>
            <person name="Barry K.W."/>
            <person name="Cichocki N."/>
            <person name="Clum A."/>
            <person name="Dockter R.B."/>
            <person name="Hainaut M."/>
            <person name="Kuo R.C."/>
            <person name="LaButti K."/>
            <person name="Lindahl B.D."/>
            <person name="Lindquist E.A."/>
            <person name="Lipzen A."/>
            <person name="Khouja H.R."/>
            <person name="Magnuson J."/>
            <person name="Murat C."/>
            <person name="Ohm R.A."/>
            <person name="Singer S.W."/>
            <person name="Spatafora J.W."/>
            <person name="Wang M."/>
            <person name="Veneault-Fourrey C."/>
            <person name="Henrissat B."/>
            <person name="Grigoriev I.V."/>
            <person name="Martin F.M."/>
            <person name="Perotto S."/>
        </authorList>
    </citation>
    <scope>NUCLEOTIDE SEQUENCE [LARGE SCALE GENOMIC DNA]</scope>
    <source>
        <strain evidence="7 8">ATCC 22711</strain>
    </source>
</reference>
<feature type="region of interest" description="Disordered" evidence="5">
    <location>
        <begin position="321"/>
        <end position="347"/>
    </location>
</feature>
<sequence length="415" mass="44679">MLEDKYIGLVLAITGTVAIGTSFVITKKGLMDAGERQGFEGDGFSYLKNPIWWGGIIALIIGEIANFAAYAFAPAILVTPLGALSVLIGAVLGAYFLKEELGILGKLGCAICLIGSVIIVLHAPPDKEISTIDEILHYAIQPGFLIFCGSVAIFAVVMIYRVAPIYGKKNPLVFLSICSTVGSVSVMSVKAIGIAMKLTFAGNNQFTHPSTYVFIILTSVCILTQMNYFNKALSQFPTSIVNPLYYVTFTTATLCASFILYGGFNTVDAVNTISLLCGFLTIFTGVYLLNISRGDPDGRRMINSQTQDGIATDIISGIQTRRSMQSRRSLDPHRMSVGSSGYGRRSAGDREGLIRAYDEEENMGFGLTDLANDSDDDDDMTSSGANGKTNGMSNGNENGSVDKRSFSEPVERPRR</sequence>
<dbReference type="InParanoid" id="A0A2T3B1I5"/>
<dbReference type="OrthoDB" id="6428174at2759"/>
<accession>A0A2T3B1I5</accession>
<name>A0A2T3B1I5_AMORE</name>